<evidence type="ECO:0000256" key="7">
    <source>
        <dbReference type="PIRNR" id="PIRNR000124"/>
    </source>
</evidence>
<evidence type="ECO:0000313" key="9">
    <source>
        <dbReference type="EMBL" id="MFM1722473.1"/>
    </source>
</evidence>
<dbReference type="SUPFAM" id="SSF48179">
    <property type="entry name" value="6-phosphogluconate dehydrogenase C-terminal domain-like"/>
    <property type="match status" value="1"/>
</dbReference>
<dbReference type="SMART" id="SM00984">
    <property type="entry name" value="UDPG_MGDP_dh_C"/>
    <property type="match status" value="1"/>
</dbReference>
<dbReference type="NCBIfam" id="TIGR03026">
    <property type="entry name" value="NDP-sugDHase"/>
    <property type="match status" value="1"/>
</dbReference>
<evidence type="ECO:0000256" key="5">
    <source>
        <dbReference type="ARBA" id="ARBA00023027"/>
    </source>
</evidence>
<dbReference type="PIRSF" id="PIRSF000124">
    <property type="entry name" value="UDPglc_GDPman_dh"/>
    <property type="match status" value="1"/>
</dbReference>
<dbReference type="SUPFAM" id="SSF51735">
    <property type="entry name" value="NAD(P)-binding Rossmann-fold domains"/>
    <property type="match status" value="1"/>
</dbReference>
<comment type="catalytic activity">
    <reaction evidence="6 7">
        <text>UDP-alpha-D-glucose + 2 NAD(+) + H2O = UDP-alpha-D-glucuronate + 2 NADH + 3 H(+)</text>
        <dbReference type="Rhea" id="RHEA:23596"/>
        <dbReference type="ChEBI" id="CHEBI:15377"/>
        <dbReference type="ChEBI" id="CHEBI:15378"/>
        <dbReference type="ChEBI" id="CHEBI:57540"/>
        <dbReference type="ChEBI" id="CHEBI:57945"/>
        <dbReference type="ChEBI" id="CHEBI:58052"/>
        <dbReference type="ChEBI" id="CHEBI:58885"/>
        <dbReference type="EC" id="1.1.1.22"/>
    </reaction>
</comment>
<evidence type="ECO:0000256" key="2">
    <source>
        <dbReference type="ARBA" id="ARBA00006601"/>
    </source>
</evidence>
<dbReference type="InterPro" id="IPR014026">
    <property type="entry name" value="UDP-Glc/GDP-Man_DH_dimer"/>
</dbReference>
<dbReference type="InterPro" id="IPR008927">
    <property type="entry name" value="6-PGluconate_DH-like_C_sf"/>
</dbReference>
<dbReference type="EC" id="1.1.1.22" evidence="3 7"/>
<dbReference type="PROSITE" id="PS51257">
    <property type="entry name" value="PROKAR_LIPOPROTEIN"/>
    <property type="match status" value="1"/>
</dbReference>
<evidence type="ECO:0000313" key="10">
    <source>
        <dbReference type="Proteomes" id="UP001629745"/>
    </source>
</evidence>
<dbReference type="Pfam" id="PF00984">
    <property type="entry name" value="UDPG_MGDP_dh"/>
    <property type="match status" value="1"/>
</dbReference>
<dbReference type="Gene3D" id="3.40.50.720">
    <property type="entry name" value="NAD(P)-binding Rossmann-like Domain"/>
    <property type="match status" value="2"/>
</dbReference>
<dbReference type="InterPro" id="IPR017476">
    <property type="entry name" value="UDP-Glc/GDP-Man"/>
</dbReference>
<dbReference type="Proteomes" id="UP001629745">
    <property type="component" value="Unassembled WGS sequence"/>
</dbReference>
<comment type="caution">
    <text evidence="9">The sequence shown here is derived from an EMBL/GenBank/DDBJ whole genome shotgun (WGS) entry which is preliminary data.</text>
</comment>
<evidence type="ECO:0000256" key="4">
    <source>
        <dbReference type="ARBA" id="ARBA00023002"/>
    </source>
</evidence>
<feature type="domain" description="UDP-glucose/GDP-mannose dehydrogenase C-terminal" evidence="8">
    <location>
        <begin position="315"/>
        <end position="419"/>
    </location>
</feature>
<dbReference type="PIRSF" id="PIRSF500134">
    <property type="entry name" value="UDPglc_DH_bac"/>
    <property type="match status" value="1"/>
</dbReference>
<dbReference type="RefSeq" id="WP_420163026.1">
    <property type="nucleotide sequence ID" value="NZ_JBDLNV010000001.1"/>
</dbReference>
<reference evidence="9 10" key="1">
    <citation type="submission" date="2023-11" db="EMBL/GenBank/DDBJ databases">
        <authorList>
            <person name="Val-Calvo J."/>
            <person name="Scortti M."/>
            <person name="Vazquez-Boland J."/>
        </authorList>
    </citation>
    <scope>NUCLEOTIDE SEQUENCE [LARGE SCALE GENOMIC DNA]</scope>
    <source>
        <strain evidence="9 10">PAM 2766</strain>
    </source>
</reference>
<gene>
    <name evidence="9" type="ORF">ABEU20_001028</name>
</gene>
<dbReference type="InterPro" id="IPR028357">
    <property type="entry name" value="UDPglc_DH_bac"/>
</dbReference>
<dbReference type="InterPro" id="IPR036291">
    <property type="entry name" value="NAD(P)-bd_dom_sf"/>
</dbReference>
<name>A0ABW9FBM6_9NOCA</name>
<dbReference type="InterPro" id="IPR001732">
    <property type="entry name" value="UDP-Glc/GDP-Man_DH_N"/>
</dbReference>
<keyword evidence="5 7" id="KW-0520">NAD</keyword>
<evidence type="ECO:0000256" key="1">
    <source>
        <dbReference type="ARBA" id="ARBA00004701"/>
    </source>
</evidence>
<proteinExistence type="inferred from homology"/>
<organism evidence="9 10">
    <name type="scientific">Rhodococcus parequi</name>
    <dbReference type="NCBI Taxonomy" id="3137122"/>
    <lineage>
        <taxon>Bacteria</taxon>
        <taxon>Bacillati</taxon>
        <taxon>Actinomycetota</taxon>
        <taxon>Actinomycetes</taxon>
        <taxon>Mycobacteriales</taxon>
        <taxon>Nocardiaceae</taxon>
        <taxon>Rhodococcus</taxon>
    </lineage>
</organism>
<dbReference type="EMBL" id="JBDLNV010000001">
    <property type="protein sequence ID" value="MFM1722473.1"/>
    <property type="molecule type" value="Genomic_DNA"/>
</dbReference>
<dbReference type="Gene3D" id="1.20.5.100">
    <property type="entry name" value="Cytochrome c1, transmembrane anchor, C-terminal"/>
    <property type="match status" value="1"/>
</dbReference>
<evidence type="ECO:0000256" key="3">
    <source>
        <dbReference type="ARBA" id="ARBA00012954"/>
    </source>
</evidence>
<comment type="similarity">
    <text evidence="2 7">Belongs to the UDP-glucose/GDP-mannose dehydrogenase family.</text>
</comment>
<dbReference type="InterPro" id="IPR014027">
    <property type="entry name" value="UDP-Glc/GDP-Man_DH_C"/>
</dbReference>
<comment type="pathway">
    <text evidence="1">Nucleotide-sugar biosynthesis; UDP-alpha-D-glucuronate biosynthesis; UDP-alpha-D-glucuronate from UDP-alpha-D-glucose: step 1/1.</text>
</comment>
<dbReference type="Pfam" id="PF03721">
    <property type="entry name" value="UDPG_MGDP_dh_N"/>
    <property type="match status" value="1"/>
</dbReference>
<dbReference type="Pfam" id="PF03720">
    <property type="entry name" value="UDPG_MGDP_dh_C"/>
    <property type="match status" value="1"/>
</dbReference>
<dbReference type="PANTHER" id="PTHR43750">
    <property type="entry name" value="UDP-GLUCOSE 6-DEHYDROGENASE TUAD"/>
    <property type="match status" value="1"/>
</dbReference>
<keyword evidence="10" id="KW-1185">Reference proteome</keyword>
<keyword evidence="4 7" id="KW-0560">Oxidoreductase</keyword>
<dbReference type="InterPro" id="IPR036220">
    <property type="entry name" value="UDP-Glc/GDP-Man_DH_C_sf"/>
</dbReference>
<evidence type="ECO:0000259" key="8">
    <source>
        <dbReference type="SMART" id="SM00984"/>
    </source>
</evidence>
<protein>
    <recommendedName>
        <fullName evidence="3 7">UDP-glucose 6-dehydrogenase</fullName>
        <ecNumber evidence="3 7">1.1.1.22</ecNumber>
    </recommendedName>
</protein>
<sequence>MTGRQVGVVGAGYVGLTTAACLSHLGHSVRCVDNDATRVARLRRGAVDILEPQLADLVGSGLRDGTVRFDTGLDALADCDVVVLCLPTPPGRDGAPDLGSVTSVSESISHEIPGLFALAVKSTVPPGSARALQDSLGTGRIGVVSNPEFLREGRSVADFLRPERIVVGGPSGDAVDAVASLYNSVAAPVFRTDWESAELAKYACNGFLAVKASYTNELADLCSAVGADVSEVTAVMAADPRIGGSFLAPGPGWGGSCLPKDTCGLIDTARRVGLVLDTVQAAVLSNTRHRKRLVARIAEELTGDPGASLEGHRIGILGLTFKAGTGDIRESPALAVVHDLCVRGAVVTAYDPACGSQRASAVDTDGEFQVVDDSAAAVKSASAVVVLTEWPEFRAVDWSAAAREVQRPLVIDARNLLDPAALAACGFSYHGIGRW</sequence>
<accession>A0ABW9FBM6</accession>
<dbReference type="SUPFAM" id="SSF52413">
    <property type="entry name" value="UDP-glucose/GDP-mannose dehydrogenase C-terminal domain"/>
    <property type="match status" value="1"/>
</dbReference>
<dbReference type="PANTHER" id="PTHR43750:SF3">
    <property type="entry name" value="UDP-GLUCOSE 6-DEHYDROGENASE TUAD"/>
    <property type="match status" value="1"/>
</dbReference>
<evidence type="ECO:0000256" key="6">
    <source>
        <dbReference type="ARBA" id="ARBA00047473"/>
    </source>
</evidence>